<sequence length="118" mass="14368">MTLVDDFYKQMEPSIKAFLDDNITIADEEEADRVYRSVKYYKKLNRLPPPDVLEWFQRIYTTEKMVALIKQSYRLKQKKTDEDDKIYEKWMFKNYGDVKLVKKIKRMDALERARRMGL</sequence>
<protein>
    <submittedName>
        <fullName evidence="1">Uncharacterized protein</fullName>
    </submittedName>
</protein>
<gene>
    <name evidence="1" type="ordered locus">SpyM3_1337</name>
</gene>
<dbReference type="RefSeq" id="WP_011054816.1">
    <property type="nucleotide sequence ID" value="NC_004070.1"/>
</dbReference>
<organism evidence="1 2">
    <name type="scientific">Streptococcus pyogenes serotype M3 (strain ATCC BAA-595 / MGAS315)</name>
    <dbReference type="NCBI Taxonomy" id="198466"/>
    <lineage>
        <taxon>Bacteria</taxon>
        <taxon>Bacillati</taxon>
        <taxon>Bacillota</taxon>
        <taxon>Bacilli</taxon>
        <taxon>Lactobacillales</taxon>
        <taxon>Streptococcaceae</taxon>
        <taxon>Streptococcus</taxon>
    </lineage>
</organism>
<dbReference type="Proteomes" id="UP000000564">
    <property type="component" value="Chromosome"/>
</dbReference>
<dbReference type="KEGG" id="spg:SpyM3_1337"/>
<name>A0A0H2UVP9_STRP3</name>
<dbReference type="AlphaFoldDB" id="A0A0H2UVP9"/>
<dbReference type="EMBL" id="AE014074">
    <property type="protein sequence ID" value="AAM79944.1"/>
    <property type="molecule type" value="Genomic_DNA"/>
</dbReference>
<proteinExistence type="predicted"/>
<accession>A0A0H2UVP9</accession>
<reference evidence="1 2" key="1">
    <citation type="journal article" date="2002" name="Proc. Natl. Acad. Sci. U.S.A.">
        <title>Genome sequence of a serotype M3 strain of group A Streptococcus: phage-encoded toxins, the high-virulence phenotype, and clone emergence.</title>
        <authorList>
            <person name="Beres S.B."/>
            <person name="Sylva G.L."/>
            <person name="Barbian K.D."/>
            <person name="Lei B."/>
            <person name="Hoff J.S."/>
            <person name="Mammarella N.D."/>
            <person name="Liu M.Y."/>
            <person name="Smoot J.C."/>
            <person name="Porcella S.F."/>
            <person name="Parkins L.D."/>
            <person name="Campbell D.S."/>
            <person name="Smith T.M."/>
            <person name="McCormick J.K."/>
            <person name="Leung D.Y."/>
            <person name="Schlievert P.M."/>
            <person name="Musser J.M."/>
        </authorList>
    </citation>
    <scope>NUCLEOTIDE SEQUENCE [LARGE SCALE GENOMIC DNA]</scope>
    <source>
        <strain evidence="2">ATCC BAA-595 / MGAS315</strain>
    </source>
</reference>
<evidence type="ECO:0000313" key="2">
    <source>
        <dbReference type="Proteomes" id="UP000000564"/>
    </source>
</evidence>
<evidence type="ECO:0000313" key="1">
    <source>
        <dbReference type="EMBL" id="AAM79944.1"/>
    </source>
</evidence>
<dbReference type="HOGENOM" id="CLU_2071845_0_0_9"/>